<dbReference type="InterPro" id="IPR012675">
    <property type="entry name" value="Beta-grasp_dom_sf"/>
</dbReference>
<dbReference type="EMBL" id="AP021876">
    <property type="protein sequence ID" value="BBO81635.1"/>
    <property type="molecule type" value="Genomic_DNA"/>
</dbReference>
<dbReference type="Proteomes" id="UP000425960">
    <property type="component" value="Chromosome"/>
</dbReference>
<dbReference type="AlphaFoldDB" id="A0A5K7ZML6"/>
<proteinExistence type="predicted"/>
<organism evidence="1 2">
    <name type="scientific">Desulfosarcina ovata subsp. sediminis</name>
    <dbReference type="NCBI Taxonomy" id="885957"/>
    <lineage>
        <taxon>Bacteria</taxon>
        <taxon>Pseudomonadati</taxon>
        <taxon>Thermodesulfobacteriota</taxon>
        <taxon>Desulfobacteria</taxon>
        <taxon>Desulfobacterales</taxon>
        <taxon>Desulfosarcinaceae</taxon>
        <taxon>Desulfosarcina</taxon>
    </lineage>
</organism>
<sequence>MNPSSVQLKLFASLGALTPENADQLPIEPGTSVQALLEQLAIPIAKAHLIFVNGIKRSLQTRLEGGERIGIFPPVAGG</sequence>
<evidence type="ECO:0000313" key="2">
    <source>
        <dbReference type="Proteomes" id="UP000425960"/>
    </source>
</evidence>
<dbReference type="Gene3D" id="3.10.20.30">
    <property type="match status" value="1"/>
</dbReference>
<dbReference type="RefSeq" id="WP_155322289.1">
    <property type="nucleotide sequence ID" value="NZ_AP021876.1"/>
</dbReference>
<dbReference type="KEGG" id="dov:DSCO28_22010"/>
<dbReference type="CDD" id="cd17040">
    <property type="entry name" value="Ubl_MoaD_like"/>
    <property type="match status" value="1"/>
</dbReference>
<gene>
    <name evidence="1" type="ORF">DSCO28_22010</name>
</gene>
<accession>A0A5K7ZML6</accession>
<dbReference type="InterPro" id="IPR003749">
    <property type="entry name" value="ThiS/MoaD-like"/>
</dbReference>
<evidence type="ECO:0000313" key="1">
    <source>
        <dbReference type="EMBL" id="BBO81635.1"/>
    </source>
</evidence>
<evidence type="ECO:0008006" key="3">
    <source>
        <dbReference type="Google" id="ProtNLM"/>
    </source>
</evidence>
<name>A0A5K7ZML6_9BACT</name>
<reference evidence="1 2" key="1">
    <citation type="submission" date="2019-11" db="EMBL/GenBank/DDBJ databases">
        <title>Comparative genomics of hydrocarbon-degrading Desulfosarcina strains.</title>
        <authorList>
            <person name="Watanabe M."/>
            <person name="Kojima H."/>
            <person name="Fukui M."/>
        </authorList>
    </citation>
    <scope>NUCLEOTIDE SEQUENCE [LARGE SCALE GENOMIC DNA]</scope>
    <source>
        <strain evidence="1 2">28bB2T</strain>
    </source>
</reference>
<dbReference type="Pfam" id="PF02597">
    <property type="entry name" value="ThiS"/>
    <property type="match status" value="1"/>
</dbReference>
<dbReference type="InterPro" id="IPR016155">
    <property type="entry name" value="Mopterin_synth/thiamin_S_b"/>
</dbReference>
<protein>
    <recommendedName>
        <fullName evidence="3">Molybdopterin synthase sulfur carrier subunit</fullName>
    </recommendedName>
</protein>
<dbReference type="SUPFAM" id="SSF54285">
    <property type="entry name" value="MoaD/ThiS"/>
    <property type="match status" value="1"/>
</dbReference>